<proteinExistence type="predicted"/>
<dbReference type="EMBL" id="BPLQ01006245">
    <property type="protein sequence ID" value="GIY21083.1"/>
    <property type="molecule type" value="Genomic_DNA"/>
</dbReference>
<accession>A0AAV4RFI8</accession>
<gene>
    <name evidence="1" type="ORF">CDAR_42311</name>
</gene>
<keyword evidence="2" id="KW-1185">Reference proteome</keyword>
<name>A0AAV4RFI8_9ARAC</name>
<dbReference type="Proteomes" id="UP001054837">
    <property type="component" value="Unassembled WGS sequence"/>
</dbReference>
<comment type="caution">
    <text evidence="1">The sequence shown here is derived from an EMBL/GenBank/DDBJ whole genome shotgun (WGS) entry which is preliminary data.</text>
</comment>
<protein>
    <submittedName>
        <fullName evidence="1">Uncharacterized protein</fullName>
    </submittedName>
</protein>
<evidence type="ECO:0000313" key="1">
    <source>
        <dbReference type="EMBL" id="GIY21083.1"/>
    </source>
</evidence>
<sequence>MLYGDTCARMFKYETRVSVNERVNQRCLLPTTRCSSSFLILIRMRRRVPLSGAAELFPSTISCKTTAQGRIRLCLQDDDRIKVLLPGDSEY</sequence>
<organism evidence="1 2">
    <name type="scientific">Caerostris darwini</name>
    <dbReference type="NCBI Taxonomy" id="1538125"/>
    <lineage>
        <taxon>Eukaryota</taxon>
        <taxon>Metazoa</taxon>
        <taxon>Ecdysozoa</taxon>
        <taxon>Arthropoda</taxon>
        <taxon>Chelicerata</taxon>
        <taxon>Arachnida</taxon>
        <taxon>Araneae</taxon>
        <taxon>Araneomorphae</taxon>
        <taxon>Entelegynae</taxon>
        <taxon>Araneoidea</taxon>
        <taxon>Araneidae</taxon>
        <taxon>Caerostris</taxon>
    </lineage>
</organism>
<reference evidence="1 2" key="1">
    <citation type="submission" date="2021-06" db="EMBL/GenBank/DDBJ databases">
        <title>Caerostris darwini draft genome.</title>
        <authorList>
            <person name="Kono N."/>
            <person name="Arakawa K."/>
        </authorList>
    </citation>
    <scope>NUCLEOTIDE SEQUENCE [LARGE SCALE GENOMIC DNA]</scope>
</reference>
<dbReference type="AlphaFoldDB" id="A0AAV4RFI8"/>
<evidence type="ECO:0000313" key="2">
    <source>
        <dbReference type="Proteomes" id="UP001054837"/>
    </source>
</evidence>